<protein>
    <submittedName>
        <fullName evidence="1">Uncharacterized protein</fullName>
    </submittedName>
</protein>
<name>A0AAD7HNG4_9AGAR</name>
<proteinExistence type="predicted"/>
<evidence type="ECO:0000313" key="1">
    <source>
        <dbReference type="EMBL" id="KAJ7724241.1"/>
    </source>
</evidence>
<dbReference type="EMBL" id="JARKIB010000204">
    <property type="protein sequence ID" value="KAJ7724241.1"/>
    <property type="molecule type" value="Genomic_DNA"/>
</dbReference>
<accession>A0AAD7HNG4</accession>
<sequence length="71" mass="8099">MFQRKIPPARQVTLVWPSCLFRALLHQVRGRLRPVDLLAMLLRTDCRPSFTLPIRPACLLSKGLLITCQGD</sequence>
<dbReference type="AlphaFoldDB" id="A0AAD7HNG4"/>
<organism evidence="1 2">
    <name type="scientific">Mycena metata</name>
    <dbReference type="NCBI Taxonomy" id="1033252"/>
    <lineage>
        <taxon>Eukaryota</taxon>
        <taxon>Fungi</taxon>
        <taxon>Dikarya</taxon>
        <taxon>Basidiomycota</taxon>
        <taxon>Agaricomycotina</taxon>
        <taxon>Agaricomycetes</taxon>
        <taxon>Agaricomycetidae</taxon>
        <taxon>Agaricales</taxon>
        <taxon>Marasmiineae</taxon>
        <taxon>Mycenaceae</taxon>
        <taxon>Mycena</taxon>
    </lineage>
</organism>
<dbReference type="Proteomes" id="UP001215598">
    <property type="component" value="Unassembled WGS sequence"/>
</dbReference>
<comment type="caution">
    <text evidence="1">The sequence shown here is derived from an EMBL/GenBank/DDBJ whole genome shotgun (WGS) entry which is preliminary data.</text>
</comment>
<evidence type="ECO:0000313" key="2">
    <source>
        <dbReference type="Proteomes" id="UP001215598"/>
    </source>
</evidence>
<reference evidence="1" key="1">
    <citation type="submission" date="2023-03" db="EMBL/GenBank/DDBJ databases">
        <title>Massive genome expansion in bonnet fungi (Mycena s.s.) driven by repeated elements and novel gene families across ecological guilds.</title>
        <authorList>
            <consortium name="Lawrence Berkeley National Laboratory"/>
            <person name="Harder C.B."/>
            <person name="Miyauchi S."/>
            <person name="Viragh M."/>
            <person name="Kuo A."/>
            <person name="Thoen E."/>
            <person name="Andreopoulos B."/>
            <person name="Lu D."/>
            <person name="Skrede I."/>
            <person name="Drula E."/>
            <person name="Henrissat B."/>
            <person name="Morin E."/>
            <person name="Kohler A."/>
            <person name="Barry K."/>
            <person name="LaButti K."/>
            <person name="Morin E."/>
            <person name="Salamov A."/>
            <person name="Lipzen A."/>
            <person name="Mereny Z."/>
            <person name="Hegedus B."/>
            <person name="Baldrian P."/>
            <person name="Stursova M."/>
            <person name="Weitz H."/>
            <person name="Taylor A."/>
            <person name="Grigoriev I.V."/>
            <person name="Nagy L.G."/>
            <person name="Martin F."/>
            <person name="Kauserud H."/>
        </authorList>
    </citation>
    <scope>NUCLEOTIDE SEQUENCE</scope>
    <source>
        <strain evidence="1">CBHHK182m</strain>
    </source>
</reference>
<keyword evidence="2" id="KW-1185">Reference proteome</keyword>
<gene>
    <name evidence="1" type="ORF">B0H16DRAFT_1596850</name>
</gene>